<feature type="domain" description="Protein kinase" evidence="13">
    <location>
        <begin position="20"/>
        <end position="288"/>
    </location>
</feature>
<keyword evidence="5 10" id="KW-0547">Nucleotide-binding</keyword>
<evidence type="ECO:0000256" key="4">
    <source>
        <dbReference type="ARBA" id="ARBA00022737"/>
    </source>
</evidence>
<evidence type="ECO:0000313" key="16">
    <source>
        <dbReference type="Proteomes" id="UP001566476"/>
    </source>
</evidence>
<evidence type="ECO:0000256" key="2">
    <source>
        <dbReference type="ARBA" id="ARBA00022527"/>
    </source>
</evidence>
<dbReference type="EC" id="2.7.11.1" evidence="1"/>
<evidence type="ECO:0000256" key="5">
    <source>
        <dbReference type="ARBA" id="ARBA00022741"/>
    </source>
</evidence>
<dbReference type="CDD" id="cd14014">
    <property type="entry name" value="STKc_PknB_like"/>
    <property type="match status" value="1"/>
</dbReference>
<keyword evidence="2" id="KW-0723">Serine/threonine-protein kinase</keyword>
<feature type="domain" description="PASTA" evidence="14">
    <location>
        <begin position="519"/>
        <end position="585"/>
    </location>
</feature>
<evidence type="ECO:0000256" key="11">
    <source>
        <dbReference type="SAM" id="MobiDB-lite"/>
    </source>
</evidence>
<keyword evidence="6 15" id="KW-0418">Kinase</keyword>
<dbReference type="PANTHER" id="PTHR43289">
    <property type="entry name" value="MITOGEN-ACTIVATED PROTEIN KINASE KINASE KINASE 20-RELATED"/>
    <property type="match status" value="1"/>
</dbReference>
<feature type="region of interest" description="Disordered" evidence="11">
    <location>
        <begin position="587"/>
        <end position="672"/>
    </location>
</feature>
<feature type="region of interest" description="Disordered" evidence="11">
    <location>
        <begin position="312"/>
        <end position="344"/>
    </location>
</feature>
<evidence type="ECO:0000256" key="9">
    <source>
        <dbReference type="ARBA" id="ARBA00048679"/>
    </source>
</evidence>
<feature type="transmembrane region" description="Helical" evidence="12">
    <location>
        <begin position="349"/>
        <end position="369"/>
    </location>
</feature>
<evidence type="ECO:0000256" key="12">
    <source>
        <dbReference type="SAM" id="Phobius"/>
    </source>
</evidence>
<evidence type="ECO:0000256" key="1">
    <source>
        <dbReference type="ARBA" id="ARBA00012513"/>
    </source>
</evidence>
<keyword evidence="12" id="KW-1133">Transmembrane helix</keyword>
<dbReference type="InterPro" id="IPR008271">
    <property type="entry name" value="Ser/Thr_kinase_AS"/>
</dbReference>
<keyword evidence="7 10" id="KW-0067">ATP-binding</keyword>
<dbReference type="SMART" id="SM00220">
    <property type="entry name" value="S_TKc"/>
    <property type="match status" value="1"/>
</dbReference>
<comment type="caution">
    <text evidence="15">The sequence shown here is derived from an EMBL/GenBank/DDBJ whole genome shotgun (WGS) entry which is preliminary data.</text>
</comment>
<comment type="catalytic activity">
    <reaction evidence="9">
        <text>L-seryl-[protein] + ATP = O-phospho-L-seryl-[protein] + ADP + H(+)</text>
        <dbReference type="Rhea" id="RHEA:17989"/>
        <dbReference type="Rhea" id="RHEA-COMP:9863"/>
        <dbReference type="Rhea" id="RHEA-COMP:11604"/>
        <dbReference type="ChEBI" id="CHEBI:15378"/>
        <dbReference type="ChEBI" id="CHEBI:29999"/>
        <dbReference type="ChEBI" id="CHEBI:30616"/>
        <dbReference type="ChEBI" id="CHEBI:83421"/>
        <dbReference type="ChEBI" id="CHEBI:456216"/>
        <dbReference type="EC" id="2.7.11.1"/>
    </reaction>
</comment>
<dbReference type="PANTHER" id="PTHR43289:SF6">
    <property type="entry name" value="SERINE_THREONINE-PROTEIN KINASE NEKL-3"/>
    <property type="match status" value="1"/>
</dbReference>
<proteinExistence type="predicted"/>
<keyword evidence="12" id="KW-0472">Membrane</keyword>
<evidence type="ECO:0000256" key="10">
    <source>
        <dbReference type="PROSITE-ProRule" id="PRU10141"/>
    </source>
</evidence>
<dbReference type="NCBIfam" id="NF033483">
    <property type="entry name" value="PknB_PASTA_kin"/>
    <property type="match status" value="1"/>
</dbReference>
<dbReference type="PROSITE" id="PS50011">
    <property type="entry name" value="PROTEIN_KINASE_DOM"/>
    <property type="match status" value="1"/>
</dbReference>
<evidence type="ECO:0000313" key="15">
    <source>
        <dbReference type="EMBL" id="MEZ0493444.1"/>
    </source>
</evidence>
<dbReference type="SUPFAM" id="SSF56112">
    <property type="entry name" value="Protein kinase-like (PK-like)"/>
    <property type="match status" value="1"/>
</dbReference>
<dbReference type="CDD" id="cd06577">
    <property type="entry name" value="PASTA_pknB"/>
    <property type="match status" value="3"/>
</dbReference>
<feature type="binding site" evidence="10">
    <location>
        <position position="49"/>
    </location>
    <ligand>
        <name>ATP</name>
        <dbReference type="ChEBI" id="CHEBI:30616"/>
    </ligand>
</feature>
<reference evidence="15 16" key="1">
    <citation type="submission" date="2024-07" db="EMBL/GenBank/DDBJ databases">
        <authorList>
            <person name="Thanompreechachai J."/>
            <person name="Duangmal K."/>
        </authorList>
    </citation>
    <scope>NUCLEOTIDE SEQUENCE [LARGE SCALE GENOMIC DNA]</scope>
    <source>
        <strain evidence="15 16">TBRC 1896</strain>
    </source>
</reference>
<feature type="compositionally biased region" description="Basic and acidic residues" evidence="11">
    <location>
        <begin position="651"/>
        <end position="672"/>
    </location>
</feature>
<organism evidence="15 16">
    <name type="scientific">Kineococcus mangrovi</name>
    <dbReference type="NCBI Taxonomy" id="1660183"/>
    <lineage>
        <taxon>Bacteria</taxon>
        <taxon>Bacillati</taxon>
        <taxon>Actinomycetota</taxon>
        <taxon>Actinomycetes</taxon>
        <taxon>Kineosporiales</taxon>
        <taxon>Kineosporiaceae</taxon>
        <taxon>Kineococcus</taxon>
    </lineage>
</organism>
<accession>A0ABV4I419</accession>
<dbReference type="PROSITE" id="PS00107">
    <property type="entry name" value="PROTEIN_KINASE_ATP"/>
    <property type="match status" value="1"/>
</dbReference>
<keyword evidence="3" id="KW-0808">Transferase</keyword>
<dbReference type="Proteomes" id="UP001566476">
    <property type="component" value="Unassembled WGS sequence"/>
</dbReference>
<feature type="domain" description="PASTA" evidence="14">
    <location>
        <begin position="386"/>
        <end position="452"/>
    </location>
</feature>
<dbReference type="InterPro" id="IPR000719">
    <property type="entry name" value="Prot_kinase_dom"/>
</dbReference>
<sequence>MTDTTTGHGVPAPRVLGGRYEVGNLLGRGGMAEVHVAHDTRLGRTVAVKLLRSDLARDPSFQARFRREAQAAAGLNHPSIVAVYDTGAEHLTEHGGGRVELPWIVMEYVEGRTLRDMLRTDHPLAITDALAYTEGVLAALEYSHRMGIVHRDIKPANVMITPAGEVKVMDFGIARAVSDSSATLTQTSAVMGTAQYLSPEQARGEQVDARSDLYSTGCLLYEILTGRPPFTGDAPVAVAYQHVSEQPRPPSALVPDIPPAVDSVVLMALSKDREHRYQSAGDFADDLRRAVEGRPLRGASLPPTAQATQQFAAAAPTTVTPPVPAGPATGTLPRVPDDGPVEQGRPRRWPWVLVIVALLLGIGVAVWALSNTGGGTGAPTETTASTPATVQVPAVVNSSQDEAQQEIEGAGLTANFTQAADDDVEAGNVVSTDPEAGTEVQVGGTVNVVVSSGPEAVQVPNVRGQSQEDARRQLQQAGFEVANVNPVDDASVDQGEVVSTDPAIGSSQPRGTSISLDIASGQVTVPNVVGRSQADALTTLNGLGFSTNTREEQSPEDEPGSVVEQSLPANTRVDAGSSIDLVIAAQPTATSTPTSSPSESPSASPTGSPTGSALGTGAVAGSVVGSAVGSPSTRASGKGTAVEAAGPGTGKDPDDPGRGSKGGSKDGSGDGR</sequence>
<keyword evidence="12" id="KW-0812">Transmembrane</keyword>
<evidence type="ECO:0000259" key="14">
    <source>
        <dbReference type="PROSITE" id="PS51178"/>
    </source>
</evidence>
<name>A0ABV4I419_9ACTN</name>
<dbReference type="Gene3D" id="1.10.510.10">
    <property type="entry name" value="Transferase(Phosphotransferase) domain 1"/>
    <property type="match status" value="1"/>
</dbReference>
<keyword evidence="4" id="KW-0677">Repeat</keyword>
<dbReference type="PROSITE" id="PS51178">
    <property type="entry name" value="PASTA"/>
    <property type="match status" value="3"/>
</dbReference>
<dbReference type="RefSeq" id="WP_370719685.1">
    <property type="nucleotide sequence ID" value="NZ_JBJLRC010000018.1"/>
</dbReference>
<dbReference type="GO" id="GO:0016301">
    <property type="term" value="F:kinase activity"/>
    <property type="evidence" value="ECO:0007669"/>
    <property type="project" value="UniProtKB-KW"/>
</dbReference>
<dbReference type="Pfam" id="PF03793">
    <property type="entry name" value="PASTA"/>
    <property type="match status" value="3"/>
</dbReference>
<dbReference type="Gene3D" id="3.30.10.20">
    <property type="match status" value="3"/>
</dbReference>
<dbReference type="InterPro" id="IPR005543">
    <property type="entry name" value="PASTA_dom"/>
</dbReference>
<feature type="compositionally biased region" description="Low complexity" evidence="11">
    <location>
        <begin position="587"/>
        <end position="630"/>
    </location>
</feature>
<feature type="region of interest" description="Disordered" evidence="11">
    <location>
        <begin position="544"/>
        <end position="563"/>
    </location>
</feature>
<evidence type="ECO:0000256" key="3">
    <source>
        <dbReference type="ARBA" id="ARBA00022679"/>
    </source>
</evidence>
<evidence type="ECO:0000256" key="8">
    <source>
        <dbReference type="ARBA" id="ARBA00047899"/>
    </source>
</evidence>
<evidence type="ECO:0000256" key="6">
    <source>
        <dbReference type="ARBA" id="ARBA00022777"/>
    </source>
</evidence>
<dbReference type="InterPro" id="IPR011009">
    <property type="entry name" value="Kinase-like_dom_sf"/>
</dbReference>
<dbReference type="InterPro" id="IPR017441">
    <property type="entry name" value="Protein_kinase_ATP_BS"/>
</dbReference>
<dbReference type="Pfam" id="PF00069">
    <property type="entry name" value="Pkinase"/>
    <property type="match status" value="1"/>
</dbReference>
<evidence type="ECO:0000259" key="13">
    <source>
        <dbReference type="PROSITE" id="PS50011"/>
    </source>
</evidence>
<dbReference type="PROSITE" id="PS00108">
    <property type="entry name" value="PROTEIN_KINASE_ST"/>
    <property type="match status" value="1"/>
</dbReference>
<feature type="domain" description="PASTA" evidence="14">
    <location>
        <begin position="453"/>
        <end position="517"/>
    </location>
</feature>
<dbReference type="Gene3D" id="3.30.200.20">
    <property type="entry name" value="Phosphorylase Kinase, domain 1"/>
    <property type="match status" value="1"/>
</dbReference>
<dbReference type="SMART" id="SM00740">
    <property type="entry name" value="PASTA"/>
    <property type="match status" value="3"/>
</dbReference>
<gene>
    <name evidence="15" type="primary">pknB</name>
    <name evidence="15" type="ORF">AB2L28_14490</name>
</gene>
<dbReference type="EMBL" id="JBGGTQ010000006">
    <property type="protein sequence ID" value="MEZ0493444.1"/>
    <property type="molecule type" value="Genomic_DNA"/>
</dbReference>
<comment type="catalytic activity">
    <reaction evidence="8">
        <text>L-threonyl-[protein] + ATP = O-phospho-L-threonyl-[protein] + ADP + H(+)</text>
        <dbReference type="Rhea" id="RHEA:46608"/>
        <dbReference type="Rhea" id="RHEA-COMP:11060"/>
        <dbReference type="Rhea" id="RHEA-COMP:11605"/>
        <dbReference type="ChEBI" id="CHEBI:15378"/>
        <dbReference type="ChEBI" id="CHEBI:30013"/>
        <dbReference type="ChEBI" id="CHEBI:30616"/>
        <dbReference type="ChEBI" id="CHEBI:61977"/>
        <dbReference type="ChEBI" id="CHEBI:456216"/>
        <dbReference type="EC" id="2.7.11.1"/>
    </reaction>
</comment>
<protein>
    <recommendedName>
        <fullName evidence="1">non-specific serine/threonine protein kinase</fullName>
        <ecNumber evidence="1">2.7.11.1</ecNumber>
    </recommendedName>
</protein>
<evidence type="ECO:0000256" key="7">
    <source>
        <dbReference type="ARBA" id="ARBA00022840"/>
    </source>
</evidence>
<keyword evidence="16" id="KW-1185">Reference proteome</keyword>